<evidence type="ECO:0000313" key="2">
    <source>
        <dbReference type="Proteomes" id="UP001152320"/>
    </source>
</evidence>
<accession>A0A9Q1H1N3</accession>
<dbReference type="AlphaFoldDB" id="A0A9Q1H1N3"/>
<dbReference type="EMBL" id="JAIZAY010000015">
    <property type="protein sequence ID" value="KAJ8028756.1"/>
    <property type="molecule type" value="Genomic_DNA"/>
</dbReference>
<proteinExistence type="predicted"/>
<organism evidence="1 2">
    <name type="scientific">Holothuria leucospilota</name>
    <name type="common">Black long sea cucumber</name>
    <name type="synonym">Mertensiothuria leucospilota</name>
    <dbReference type="NCBI Taxonomy" id="206669"/>
    <lineage>
        <taxon>Eukaryota</taxon>
        <taxon>Metazoa</taxon>
        <taxon>Echinodermata</taxon>
        <taxon>Eleutherozoa</taxon>
        <taxon>Echinozoa</taxon>
        <taxon>Holothuroidea</taxon>
        <taxon>Aspidochirotacea</taxon>
        <taxon>Aspidochirotida</taxon>
        <taxon>Holothuriidae</taxon>
        <taxon>Holothuria</taxon>
    </lineage>
</organism>
<gene>
    <name evidence="1" type="ORF">HOLleu_31087</name>
</gene>
<dbReference type="Proteomes" id="UP001152320">
    <property type="component" value="Chromosome 15"/>
</dbReference>
<reference evidence="1" key="1">
    <citation type="submission" date="2021-10" db="EMBL/GenBank/DDBJ databases">
        <title>Tropical sea cucumber genome reveals ecological adaptation and Cuvierian tubules defense mechanism.</title>
        <authorList>
            <person name="Chen T."/>
        </authorList>
    </citation>
    <scope>NUCLEOTIDE SEQUENCE</scope>
    <source>
        <strain evidence="1">Nanhai2018</strain>
        <tissue evidence="1">Muscle</tissue>
    </source>
</reference>
<sequence>MLLYFHPTPRSAFRFYSQAHNLGRGRFAVFPANLCFLADPPLKVLATNPTPNSLFPNPSNELL</sequence>
<comment type="caution">
    <text evidence="1">The sequence shown here is derived from an EMBL/GenBank/DDBJ whole genome shotgun (WGS) entry which is preliminary data.</text>
</comment>
<name>A0A9Q1H1N3_HOLLE</name>
<keyword evidence="2" id="KW-1185">Reference proteome</keyword>
<evidence type="ECO:0000313" key="1">
    <source>
        <dbReference type="EMBL" id="KAJ8028756.1"/>
    </source>
</evidence>
<protein>
    <submittedName>
        <fullName evidence="1">Uncharacterized protein</fullName>
    </submittedName>
</protein>